<dbReference type="PANTHER" id="PTHR34123">
    <property type="entry name" value="OS04G0578200 PROTEIN"/>
    <property type="match status" value="1"/>
</dbReference>
<dbReference type="PANTHER" id="PTHR34123:SF3">
    <property type="entry name" value="SNOAL-LIKE DOMAIN-CONTAINING PROTEIN"/>
    <property type="match status" value="1"/>
</dbReference>
<evidence type="ECO:0000313" key="1">
    <source>
        <dbReference type="EMBL" id="CAB9515584.1"/>
    </source>
</evidence>
<dbReference type="Pfam" id="PF10184">
    <property type="entry name" value="DUF2358"/>
    <property type="match status" value="1"/>
</dbReference>
<organism evidence="1 2">
    <name type="scientific">Seminavis robusta</name>
    <dbReference type="NCBI Taxonomy" id="568900"/>
    <lineage>
        <taxon>Eukaryota</taxon>
        <taxon>Sar</taxon>
        <taxon>Stramenopiles</taxon>
        <taxon>Ochrophyta</taxon>
        <taxon>Bacillariophyta</taxon>
        <taxon>Bacillariophyceae</taxon>
        <taxon>Bacillariophycidae</taxon>
        <taxon>Naviculales</taxon>
        <taxon>Naviculaceae</taxon>
        <taxon>Seminavis</taxon>
    </lineage>
</organism>
<reference evidence="1" key="1">
    <citation type="submission" date="2020-06" db="EMBL/GenBank/DDBJ databases">
        <authorList>
            <consortium name="Plant Systems Biology data submission"/>
        </authorList>
    </citation>
    <scope>NUCLEOTIDE SEQUENCE</scope>
    <source>
        <strain evidence="1">D6</strain>
    </source>
</reference>
<dbReference type="InterPro" id="IPR018790">
    <property type="entry name" value="DUF2358"/>
</dbReference>
<keyword evidence="2" id="KW-1185">Reference proteome</keyword>
<dbReference type="AlphaFoldDB" id="A0A9N8EBY4"/>
<dbReference type="Proteomes" id="UP001153069">
    <property type="component" value="Unassembled WGS sequence"/>
</dbReference>
<evidence type="ECO:0000313" key="2">
    <source>
        <dbReference type="Proteomes" id="UP001153069"/>
    </source>
</evidence>
<name>A0A9N8EBY4_9STRA</name>
<dbReference type="InterPro" id="IPR032710">
    <property type="entry name" value="NTF2-like_dom_sf"/>
</dbReference>
<accession>A0A9N8EBY4</accession>
<proteinExistence type="predicted"/>
<gene>
    <name evidence="1" type="ORF">SEMRO_725_G193310.1</name>
</gene>
<dbReference type="OrthoDB" id="348976at2759"/>
<dbReference type="SUPFAM" id="SSF54427">
    <property type="entry name" value="NTF2-like"/>
    <property type="match status" value="1"/>
</dbReference>
<sequence length="285" mass="31960">MAEAGFTQTSGILRAATNPLDSTATPKAAVPRGFSPTRLTMVSSIMESSATMSSFVDDSLAPVSSLSPLEVWCLVKLEEWYSDALALKCPWMRRRMLDCVDAVETVARTTLIHKHLDIVGPTMGCRGVEDAPIKQKGLTMEDVASVIRGDWKEKTMKGYYVTGKMNSSIYRDDCFFDGPDPDMPIKGLRKFCGSASQLFDRKKSTAELVDLQVEGNVIVARWKMNGVLRLPFRPKMPEVVGKTTYYLDEDNLIYKHEESWDISAIEAFYKTEWFGNFGNIVYHAH</sequence>
<dbReference type="EMBL" id="CAICTM010000724">
    <property type="protein sequence ID" value="CAB9515584.1"/>
    <property type="molecule type" value="Genomic_DNA"/>
</dbReference>
<protein>
    <submittedName>
        <fullName evidence="1">Uncharacterized conserved protein (DUF2358)</fullName>
    </submittedName>
</protein>
<comment type="caution">
    <text evidence="1">The sequence shown here is derived from an EMBL/GenBank/DDBJ whole genome shotgun (WGS) entry which is preliminary data.</text>
</comment>